<dbReference type="GO" id="GO:0005886">
    <property type="term" value="C:plasma membrane"/>
    <property type="evidence" value="ECO:0007669"/>
    <property type="project" value="UniProtKB-SubCell"/>
</dbReference>
<feature type="transmembrane region" description="Helical" evidence="7">
    <location>
        <begin position="320"/>
        <end position="345"/>
    </location>
</feature>
<evidence type="ECO:0000256" key="2">
    <source>
        <dbReference type="ARBA" id="ARBA00022475"/>
    </source>
</evidence>
<dbReference type="InterPro" id="IPR010656">
    <property type="entry name" value="DctM"/>
</dbReference>
<feature type="transmembrane region" description="Helical" evidence="7">
    <location>
        <begin position="286"/>
        <end position="308"/>
    </location>
</feature>
<comment type="similarity">
    <text evidence="7">Belongs to the TRAP transporter large permease family.</text>
</comment>
<keyword evidence="10" id="KW-1185">Reference proteome</keyword>
<feature type="transmembrane region" description="Helical" evidence="7">
    <location>
        <begin position="357"/>
        <end position="377"/>
    </location>
</feature>
<feature type="transmembrane region" description="Helical" evidence="7">
    <location>
        <begin position="52"/>
        <end position="70"/>
    </location>
</feature>
<dbReference type="Proteomes" id="UP000609531">
    <property type="component" value="Unassembled WGS sequence"/>
</dbReference>
<keyword evidence="2" id="KW-1003">Cell membrane</keyword>
<dbReference type="GO" id="GO:0022857">
    <property type="term" value="F:transmembrane transporter activity"/>
    <property type="evidence" value="ECO:0007669"/>
    <property type="project" value="UniProtKB-UniRule"/>
</dbReference>
<feature type="transmembrane region" description="Helical" evidence="7">
    <location>
        <begin position="140"/>
        <end position="167"/>
    </location>
</feature>
<dbReference type="Pfam" id="PF06808">
    <property type="entry name" value="DctM"/>
    <property type="match status" value="1"/>
</dbReference>
<sequence length="434" mass="46232">MLDVTDAAFGFVLLLGLMFIGLHIATSIFLVAALGAWWFFGDAMFRPFGTMMWGTLNNFLLVAIPLYVFMGEILVRGGVTERMYRALADWLNPLPGGLLHTNIAASSIFAAISGSSVATAATIGTVAFPAFRQRGYKEAWVVGSVASGATLGILIPPSINLIIYGAITNTSIGRLFTAGILPGLLLMTFFMGLIIVWSSLDSSIAGKREKLAPWPERRKRLTDLLPPLVVFTLVMGSIYTGFATPTEAAGVGAVAAMILVACYRCLTLRLVRDAMLATVATTAMTLLILVAAFYLNFVLGILGVPAAVSSAISELDVSPALMMVLLIVLYLVLGCFLDALAMMIATIPIVWPVVQHLGFDAVWFGIFLVLMCELALITPPVGMNLYVVQSVRGRGSIGTVIVGVLPFLAAILVLVGLTMAFPGLVNWLPSLLHG</sequence>
<feature type="transmembrane region" description="Helical" evidence="7">
    <location>
        <begin position="179"/>
        <end position="200"/>
    </location>
</feature>
<dbReference type="EMBL" id="JAEKJA010000022">
    <property type="protein sequence ID" value="MBJ3778019.1"/>
    <property type="molecule type" value="Genomic_DNA"/>
</dbReference>
<feature type="transmembrane region" description="Helical" evidence="7">
    <location>
        <begin position="397"/>
        <end position="421"/>
    </location>
</feature>
<feature type="transmembrane region" description="Helical" evidence="7">
    <location>
        <begin position="221"/>
        <end position="242"/>
    </location>
</feature>
<dbReference type="PANTHER" id="PTHR33362">
    <property type="entry name" value="SIALIC ACID TRAP TRANSPORTER PERMEASE PROTEIN SIAT-RELATED"/>
    <property type="match status" value="1"/>
</dbReference>
<dbReference type="AlphaFoldDB" id="A0A934MNA9"/>
<gene>
    <name evidence="9" type="ORF">JCR33_20130</name>
</gene>
<evidence type="ECO:0000256" key="1">
    <source>
        <dbReference type="ARBA" id="ARBA00004429"/>
    </source>
</evidence>
<proteinExistence type="inferred from homology"/>
<keyword evidence="6 7" id="KW-0472">Membrane</keyword>
<comment type="caution">
    <text evidence="9">The sequence shown here is derived from an EMBL/GenBank/DDBJ whole genome shotgun (WGS) entry which is preliminary data.</text>
</comment>
<dbReference type="PIRSF" id="PIRSF006066">
    <property type="entry name" value="HI0050"/>
    <property type="match status" value="1"/>
</dbReference>
<dbReference type="InterPro" id="IPR004681">
    <property type="entry name" value="TRAP_DctM"/>
</dbReference>
<name>A0A934MNA9_9HYPH</name>
<dbReference type="RefSeq" id="WP_198883921.1">
    <property type="nucleotide sequence ID" value="NZ_JAEKJA010000022.1"/>
</dbReference>
<dbReference type="PANTHER" id="PTHR33362:SF5">
    <property type="entry name" value="C4-DICARBOXYLATE TRAP TRANSPORTER LARGE PERMEASE PROTEIN DCTM"/>
    <property type="match status" value="1"/>
</dbReference>
<comment type="subunit">
    <text evidence="7">The complex comprises the extracytoplasmic solute receptor protein and the two transmembrane proteins.</text>
</comment>
<feature type="transmembrane region" description="Helical" evidence="7">
    <location>
        <begin position="103"/>
        <end position="128"/>
    </location>
</feature>
<feature type="transmembrane region" description="Helical" evidence="7">
    <location>
        <begin position="248"/>
        <end position="266"/>
    </location>
</feature>
<evidence type="ECO:0000256" key="3">
    <source>
        <dbReference type="ARBA" id="ARBA00022519"/>
    </source>
</evidence>
<keyword evidence="3 7" id="KW-0997">Cell inner membrane</keyword>
<accession>A0A934MNA9</accession>
<feature type="transmembrane region" description="Helical" evidence="7">
    <location>
        <begin position="12"/>
        <end position="40"/>
    </location>
</feature>
<keyword evidence="4 7" id="KW-0812">Transmembrane</keyword>
<comment type="subcellular location">
    <subcellularLocation>
        <location evidence="1 7">Cell inner membrane</location>
        <topology evidence="1 7">Multi-pass membrane protein</topology>
    </subcellularLocation>
</comment>
<organism evidence="9 10">
    <name type="scientific">Acuticoccus mangrovi</name>
    <dbReference type="NCBI Taxonomy" id="2796142"/>
    <lineage>
        <taxon>Bacteria</taxon>
        <taxon>Pseudomonadati</taxon>
        <taxon>Pseudomonadota</taxon>
        <taxon>Alphaproteobacteria</taxon>
        <taxon>Hyphomicrobiales</taxon>
        <taxon>Amorphaceae</taxon>
        <taxon>Acuticoccus</taxon>
    </lineage>
</organism>
<protein>
    <recommendedName>
        <fullName evidence="7">TRAP transporter large permease protein</fullName>
    </recommendedName>
</protein>
<evidence type="ECO:0000259" key="8">
    <source>
        <dbReference type="Pfam" id="PF06808"/>
    </source>
</evidence>
<reference evidence="9" key="1">
    <citation type="submission" date="2020-12" db="EMBL/GenBank/DDBJ databases">
        <title>Bacterial taxonomy.</title>
        <authorList>
            <person name="Pan X."/>
        </authorList>
    </citation>
    <scope>NUCLEOTIDE SEQUENCE</scope>
    <source>
        <strain evidence="9">B2012</strain>
    </source>
</reference>
<keyword evidence="7" id="KW-0813">Transport</keyword>
<evidence type="ECO:0000313" key="10">
    <source>
        <dbReference type="Proteomes" id="UP000609531"/>
    </source>
</evidence>
<evidence type="ECO:0000256" key="4">
    <source>
        <dbReference type="ARBA" id="ARBA00022692"/>
    </source>
</evidence>
<comment type="function">
    <text evidence="7">Part of the tripartite ATP-independent periplasmic (TRAP) transport system.</text>
</comment>
<keyword evidence="5 7" id="KW-1133">Transmembrane helix</keyword>
<evidence type="ECO:0000313" key="9">
    <source>
        <dbReference type="EMBL" id="MBJ3778019.1"/>
    </source>
</evidence>
<evidence type="ECO:0000256" key="6">
    <source>
        <dbReference type="ARBA" id="ARBA00023136"/>
    </source>
</evidence>
<evidence type="ECO:0000256" key="7">
    <source>
        <dbReference type="RuleBase" id="RU369079"/>
    </source>
</evidence>
<feature type="domain" description="TRAP C4-dicarboxylate transport system permease DctM subunit" evidence="8">
    <location>
        <begin position="11"/>
        <end position="423"/>
    </location>
</feature>
<evidence type="ECO:0000256" key="5">
    <source>
        <dbReference type="ARBA" id="ARBA00022989"/>
    </source>
</evidence>
<dbReference type="NCBIfam" id="TIGR00786">
    <property type="entry name" value="dctM"/>
    <property type="match status" value="1"/>
</dbReference>